<dbReference type="Pfam" id="PF01370">
    <property type="entry name" value="Epimerase"/>
    <property type="match status" value="1"/>
</dbReference>
<dbReference type="InterPro" id="IPR001509">
    <property type="entry name" value="Epimerase_deHydtase"/>
</dbReference>
<dbReference type="EMBL" id="JADNYJ010000211">
    <property type="protein sequence ID" value="KAF8874566.1"/>
    <property type="molecule type" value="Genomic_DNA"/>
</dbReference>
<dbReference type="InterPro" id="IPR036291">
    <property type="entry name" value="NAD(P)-bd_dom_sf"/>
</dbReference>
<gene>
    <name evidence="4" type="ORF">CPB84DRAFT_1715656</name>
</gene>
<dbReference type="PANTHER" id="PTHR10366:SF564">
    <property type="entry name" value="STEROL-4-ALPHA-CARBOXYLATE 3-DEHYDROGENASE, DECARBOXYLATING"/>
    <property type="match status" value="1"/>
</dbReference>
<dbReference type="PANTHER" id="PTHR10366">
    <property type="entry name" value="NAD DEPENDENT EPIMERASE/DEHYDRATASE"/>
    <property type="match status" value="1"/>
</dbReference>
<dbReference type="Proteomes" id="UP000724874">
    <property type="component" value="Unassembled WGS sequence"/>
</dbReference>
<name>A0A9P5NAT1_GYMJU</name>
<dbReference type="AlphaFoldDB" id="A0A9P5NAT1"/>
<feature type="domain" description="NAD-dependent epimerase/dehydratase" evidence="3">
    <location>
        <begin position="12"/>
        <end position="268"/>
    </location>
</feature>
<evidence type="ECO:0000259" key="3">
    <source>
        <dbReference type="Pfam" id="PF01370"/>
    </source>
</evidence>
<protein>
    <submittedName>
        <fullName evidence="4">D-lactaldehyde dehydrogenase</fullName>
    </submittedName>
</protein>
<sequence length="322" mass="35774">MPVVKPNTASRVLITGGNGYIGVWVIRFLLEQGYVVRAAVRSDDKGRKLTEYFPSHRDKVEWVVVEDITKDGAFDDAVRNVDAIIHMASPVDSSSVEPEELIKPAVQGTTSILKSAIEFGIKVKRIVITSSTAAVMGLLKEPPNVFNEENWGDEFVKIVQEQGREAPWMYKYRASKTLAEQTAWKLYNEHKGKIGWELVVINPLCIGSPTLLDVKTPKDLNFSLIIWWTAVSKGIANDAFKASYAYIDVRDVASAHVLALSKEEAAGERIIVSNGVITWQETRNVIQSLRPELYTSGIFPLGNPDSHEAVLFDYDSAKGSTY</sequence>
<keyword evidence="1" id="KW-0560">Oxidoreductase</keyword>
<comment type="similarity">
    <text evidence="2">Belongs to the NAD(P)-dependent epimerase/dehydratase family. Dihydroflavonol-4-reductase subfamily.</text>
</comment>
<comment type="caution">
    <text evidence="4">The sequence shown here is derived from an EMBL/GenBank/DDBJ whole genome shotgun (WGS) entry which is preliminary data.</text>
</comment>
<organism evidence="4 5">
    <name type="scientific">Gymnopilus junonius</name>
    <name type="common">Spectacular rustgill mushroom</name>
    <name type="synonym">Gymnopilus spectabilis subsp. junonius</name>
    <dbReference type="NCBI Taxonomy" id="109634"/>
    <lineage>
        <taxon>Eukaryota</taxon>
        <taxon>Fungi</taxon>
        <taxon>Dikarya</taxon>
        <taxon>Basidiomycota</taxon>
        <taxon>Agaricomycotina</taxon>
        <taxon>Agaricomycetes</taxon>
        <taxon>Agaricomycetidae</taxon>
        <taxon>Agaricales</taxon>
        <taxon>Agaricineae</taxon>
        <taxon>Hymenogastraceae</taxon>
        <taxon>Gymnopilus</taxon>
    </lineage>
</organism>
<evidence type="ECO:0000256" key="1">
    <source>
        <dbReference type="ARBA" id="ARBA00023002"/>
    </source>
</evidence>
<reference evidence="4" key="1">
    <citation type="submission" date="2020-11" db="EMBL/GenBank/DDBJ databases">
        <authorList>
            <consortium name="DOE Joint Genome Institute"/>
            <person name="Ahrendt S."/>
            <person name="Riley R."/>
            <person name="Andreopoulos W."/>
            <person name="LaButti K."/>
            <person name="Pangilinan J."/>
            <person name="Ruiz-duenas F.J."/>
            <person name="Barrasa J.M."/>
            <person name="Sanchez-Garcia M."/>
            <person name="Camarero S."/>
            <person name="Miyauchi S."/>
            <person name="Serrano A."/>
            <person name="Linde D."/>
            <person name="Babiker R."/>
            <person name="Drula E."/>
            <person name="Ayuso-Fernandez I."/>
            <person name="Pacheco R."/>
            <person name="Padilla G."/>
            <person name="Ferreira P."/>
            <person name="Barriuso J."/>
            <person name="Kellner H."/>
            <person name="Castanera R."/>
            <person name="Alfaro M."/>
            <person name="Ramirez L."/>
            <person name="Pisabarro A.G."/>
            <person name="Kuo A."/>
            <person name="Tritt A."/>
            <person name="Lipzen A."/>
            <person name="He G."/>
            <person name="Yan M."/>
            <person name="Ng V."/>
            <person name="Cullen D."/>
            <person name="Martin F."/>
            <person name="Rosso M.-N."/>
            <person name="Henrissat B."/>
            <person name="Hibbett D."/>
            <person name="Martinez A.T."/>
            <person name="Grigoriev I.V."/>
        </authorList>
    </citation>
    <scope>NUCLEOTIDE SEQUENCE</scope>
    <source>
        <strain evidence="4">AH 44721</strain>
    </source>
</reference>
<proteinExistence type="inferred from homology"/>
<accession>A0A9P5NAT1</accession>
<dbReference type="GO" id="GO:0016616">
    <property type="term" value="F:oxidoreductase activity, acting on the CH-OH group of donors, NAD or NADP as acceptor"/>
    <property type="evidence" value="ECO:0007669"/>
    <property type="project" value="TreeGrafter"/>
</dbReference>
<dbReference type="InterPro" id="IPR050425">
    <property type="entry name" value="NAD(P)_dehydrat-like"/>
</dbReference>
<dbReference type="Gene3D" id="3.40.50.720">
    <property type="entry name" value="NAD(P)-binding Rossmann-like Domain"/>
    <property type="match status" value="1"/>
</dbReference>
<evidence type="ECO:0000313" key="4">
    <source>
        <dbReference type="EMBL" id="KAF8874566.1"/>
    </source>
</evidence>
<evidence type="ECO:0000313" key="5">
    <source>
        <dbReference type="Proteomes" id="UP000724874"/>
    </source>
</evidence>
<evidence type="ECO:0000256" key="2">
    <source>
        <dbReference type="ARBA" id="ARBA00023445"/>
    </source>
</evidence>
<dbReference type="SUPFAM" id="SSF51735">
    <property type="entry name" value="NAD(P)-binding Rossmann-fold domains"/>
    <property type="match status" value="1"/>
</dbReference>
<dbReference type="OrthoDB" id="2735536at2759"/>
<keyword evidence="5" id="KW-1185">Reference proteome</keyword>